<evidence type="ECO:0000313" key="2">
    <source>
        <dbReference type="EMBL" id="KAG1777591.1"/>
    </source>
</evidence>
<dbReference type="OrthoDB" id="2685026at2759"/>
<sequence>PTNIPFINLSEVSSALSDLEMLEWKWWLDAIHWRHLEDKEFQQLVEEHNEKLETDGIVKHCHQTHLDKGKKWACSSNDSGRNNHKKAYKSAETIDTDDSINTDTIANANSDTHSNDASNFLNPIVTNGGPLP</sequence>
<keyword evidence="3" id="KW-1185">Reference proteome</keyword>
<organism evidence="2 3">
    <name type="scientific">Suillus placidus</name>
    <dbReference type="NCBI Taxonomy" id="48579"/>
    <lineage>
        <taxon>Eukaryota</taxon>
        <taxon>Fungi</taxon>
        <taxon>Dikarya</taxon>
        <taxon>Basidiomycota</taxon>
        <taxon>Agaricomycotina</taxon>
        <taxon>Agaricomycetes</taxon>
        <taxon>Agaricomycetidae</taxon>
        <taxon>Boletales</taxon>
        <taxon>Suillineae</taxon>
        <taxon>Suillaceae</taxon>
        <taxon>Suillus</taxon>
    </lineage>
</organism>
<feature type="region of interest" description="Disordered" evidence="1">
    <location>
        <begin position="70"/>
        <end position="92"/>
    </location>
</feature>
<dbReference type="AlphaFoldDB" id="A0A9P6ZW15"/>
<name>A0A9P6ZW15_9AGAM</name>
<comment type="caution">
    <text evidence="2">The sequence shown here is derived from an EMBL/GenBank/DDBJ whole genome shotgun (WGS) entry which is preliminary data.</text>
</comment>
<evidence type="ECO:0000256" key="1">
    <source>
        <dbReference type="SAM" id="MobiDB-lite"/>
    </source>
</evidence>
<gene>
    <name evidence="2" type="ORF">EV702DRAFT_969413</name>
</gene>
<dbReference type="EMBL" id="JABBWD010000020">
    <property type="protein sequence ID" value="KAG1777591.1"/>
    <property type="molecule type" value="Genomic_DNA"/>
</dbReference>
<dbReference type="Proteomes" id="UP000714275">
    <property type="component" value="Unassembled WGS sequence"/>
</dbReference>
<feature type="non-terminal residue" evidence="2">
    <location>
        <position position="1"/>
    </location>
</feature>
<protein>
    <submittedName>
        <fullName evidence="2">Uncharacterized protein</fullName>
    </submittedName>
</protein>
<feature type="compositionally biased region" description="Polar residues" evidence="1">
    <location>
        <begin position="106"/>
        <end position="125"/>
    </location>
</feature>
<proteinExistence type="predicted"/>
<feature type="region of interest" description="Disordered" evidence="1">
    <location>
        <begin position="105"/>
        <end position="132"/>
    </location>
</feature>
<evidence type="ECO:0000313" key="3">
    <source>
        <dbReference type="Proteomes" id="UP000714275"/>
    </source>
</evidence>
<reference evidence="2" key="1">
    <citation type="journal article" date="2020" name="New Phytol.">
        <title>Comparative genomics reveals dynamic genome evolution in host specialist ectomycorrhizal fungi.</title>
        <authorList>
            <person name="Lofgren L.A."/>
            <person name="Nguyen N.H."/>
            <person name="Vilgalys R."/>
            <person name="Ruytinx J."/>
            <person name="Liao H.L."/>
            <person name="Branco S."/>
            <person name="Kuo A."/>
            <person name="LaButti K."/>
            <person name="Lipzen A."/>
            <person name="Andreopoulos W."/>
            <person name="Pangilinan J."/>
            <person name="Riley R."/>
            <person name="Hundley H."/>
            <person name="Na H."/>
            <person name="Barry K."/>
            <person name="Grigoriev I.V."/>
            <person name="Stajich J.E."/>
            <person name="Kennedy P.G."/>
        </authorList>
    </citation>
    <scope>NUCLEOTIDE SEQUENCE</scope>
    <source>
        <strain evidence="2">DOB743</strain>
    </source>
</reference>
<accession>A0A9P6ZW15</accession>